<evidence type="ECO:0000313" key="1">
    <source>
        <dbReference type="EMBL" id="CCD43646.1"/>
    </source>
</evidence>
<sequence>MGWMDGWMDGCKAPENKSLSQSRGSVYLRFIISTAVESHALLYPIDHRSHTAMPCHTSLRK</sequence>
<organism evidence="1 2">
    <name type="scientific">Botryotinia fuckeliana (strain T4)</name>
    <name type="common">Noble rot fungus</name>
    <name type="synonym">Botrytis cinerea</name>
    <dbReference type="NCBI Taxonomy" id="999810"/>
    <lineage>
        <taxon>Eukaryota</taxon>
        <taxon>Fungi</taxon>
        <taxon>Dikarya</taxon>
        <taxon>Ascomycota</taxon>
        <taxon>Pezizomycotina</taxon>
        <taxon>Leotiomycetes</taxon>
        <taxon>Helotiales</taxon>
        <taxon>Sclerotiniaceae</taxon>
        <taxon>Botrytis</taxon>
    </lineage>
</organism>
<evidence type="ECO:0000313" key="2">
    <source>
        <dbReference type="Proteomes" id="UP000008177"/>
    </source>
</evidence>
<accession>G2XSK9</accession>
<dbReference type="Proteomes" id="UP000008177">
    <property type="component" value="Unplaced contigs"/>
</dbReference>
<gene>
    <name evidence="1" type="ORF">BofuT4_uP064880.1</name>
</gene>
<name>G2XSK9_BOTF4</name>
<dbReference type="AlphaFoldDB" id="G2XSK9"/>
<protein>
    <submittedName>
        <fullName evidence="1">Uncharacterized protein</fullName>
    </submittedName>
</protein>
<proteinExistence type="predicted"/>
<reference evidence="2" key="1">
    <citation type="journal article" date="2011" name="PLoS Genet.">
        <title>Genomic analysis of the necrotrophic fungal pathogens Sclerotinia sclerotiorum and Botrytis cinerea.</title>
        <authorList>
            <person name="Amselem J."/>
            <person name="Cuomo C.A."/>
            <person name="van Kan J.A."/>
            <person name="Viaud M."/>
            <person name="Benito E.P."/>
            <person name="Couloux A."/>
            <person name="Coutinho P.M."/>
            <person name="de Vries R.P."/>
            <person name="Dyer P.S."/>
            <person name="Fillinger S."/>
            <person name="Fournier E."/>
            <person name="Gout L."/>
            <person name="Hahn M."/>
            <person name="Kohn L."/>
            <person name="Lapalu N."/>
            <person name="Plummer K.M."/>
            <person name="Pradier J.M."/>
            <person name="Quevillon E."/>
            <person name="Sharon A."/>
            <person name="Simon A."/>
            <person name="ten Have A."/>
            <person name="Tudzynski B."/>
            <person name="Tudzynski P."/>
            <person name="Wincker P."/>
            <person name="Andrew M."/>
            <person name="Anthouard V."/>
            <person name="Beever R.E."/>
            <person name="Beffa R."/>
            <person name="Benoit I."/>
            <person name="Bouzid O."/>
            <person name="Brault B."/>
            <person name="Chen Z."/>
            <person name="Choquer M."/>
            <person name="Collemare J."/>
            <person name="Cotton P."/>
            <person name="Danchin E.G."/>
            <person name="Da Silva C."/>
            <person name="Gautier A."/>
            <person name="Giraud C."/>
            <person name="Giraud T."/>
            <person name="Gonzalez C."/>
            <person name="Grossetete S."/>
            <person name="Guldener U."/>
            <person name="Henrissat B."/>
            <person name="Howlett B.J."/>
            <person name="Kodira C."/>
            <person name="Kretschmer M."/>
            <person name="Lappartient A."/>
            <person name="Leroch M."/>
            <person name="Levis C."/>
            <person name="Mauceli E."/>
            <person name="Neuveglise C."/>
            <person name="Oeser B."/>
            <person name="Pearson M."/>
            <person name="Poulain J."/>
            <person name="Poussereau N."/>
            <person name="Quesneville H."/>
            <person name="Rascle C."/>
            <person name="Schumacher J."/>
            <person name="Segurens B."/>
            <person name="Sexton A."/>
            <person name="Silva E."/>
            <person name="Sirven C."/>
            <person name="Soanes D.M."/>
            <person name="Talbot N.J."/>
            <person name="Templeton M."/>
            <person name="Yandava C."/>
            <person name="Yarden O."/>
            <person name="Zeng Q."/>
            <person name="Rollins J.A."/>
            <person name="Lebrun M.H."/>
            <person name="Dickman M."/>
        </authorList>
    </citation>
    <scope>NUCLEOTIDE SEQUENCE [LARGE SCALE GENOMIC DNA]</scope>
    <source>
        <strain evidence="2">T4</strain>
    </source>
</reference>
<dbReference type="HOGENOM" id="CLU_2922337_0_0_1"/>
<dbReference type="InParanoid" id="G2XSK9"/>
<dbReference type="EMBL" id="FQ790261">
    <property type="protein sequence ID" value="CCD43646.1"/>
    <property type="molecule type" value="Genomic_DNA"/>
</dbReference>